<feature type="transmembrane region" description="Helical" evidence="7">
    <location>
        <begin position="457"/>
        <end position="481"/>
    </location>
</feature>
<feature type="transmembrane region" description="Helical" evidence="7">
    <location>
        <begin position="399"/>
        <end position="418"/>
    </location>
</feature>
<evidence type="ECO:0000259" key="8">
    <source>
        <dbReference type="PROSITE" id="PS50850"/>
    </source>
</evidence>
<evidence type="ECO:0000256" key="1">
    <source>
        <dbReference type="ARBA" id="ARBA00004141"/>
    </source>
</evidence>
<feature type="domain" description="Major facilitator superfamily (MFS) profile" evidence="8">
    <location>
        <begin position="59"/>
        <end position="574"/>
    </location>
</feature>
<sequence length="619" mass="66533">MADTVDEPRASPSVEDHPKDLKGSSAQSLNSEEADKIRSQVLATEKTLLPNGYFWSPKMIGSLAGTGIIVCATYFQFQATAAVLGTAIAQDIGPSLNTVLVSTVWTISQPISLLLFGRLSDRFGRRGFALASCALAIIGGIVAATAQSIETLIGAQVLMGIASGVPASYPLLAGELMSNKAKYIGTAAVVVPNVIATGFGAYIGLRLVIVANWRWIYYIFIIMMVPGTLLWAVFYHPPSYVQLHGKKSSKMDEIKKVDFIGVFLLVAGLTLFLLGISWGGAQPWNSPKILGLLISGAIAIVAFILYEVFLTPAQPIIPMRFFRDIRGFTCLEVISATYGVMNIALFIIWPQQIANIFGSTVGSWEESAWLSTTAAFGLWGGIVVLGPLMHFIKHIRYQILVSSIWMTSFLGAMASITVEKKSEAIAFSFLGGLTIGWGEVIAAIMVQYVVSDQDLGVAFSVISASRTIFGSIFTAAFTAIYTNKVPGYLASLVPSAVTSAGLPTDSVPELMAAVGTGTQAALLNVTGMNPEILHTTNIAVSTAYSKSYAYVYYFAVALGGLAIIASVCLRDFDQYLTEHVSRQLYHRGEANEDPLENVDVQVLREQHLDEVESEKPVSA</sequence>
<comment type="subcellular location">
    <subcellularLocation>
        <location evidence="1">Membrane</location>
        <topology evidence="1">Multi-pass membrane protein</topology>
    </subcellularLocation>
</comment>
<proteinExistence type="predicted"/>
<dbReference type="GO" id="GO:0022857">
    <property type="term" value="F:transmembrane transporter activity"/>
    <property type="evidence" value="ECO:0007669"/>
    <property type="project" value="InterPro"/>
</dbReference>
<accession>A0A9P4PNP7</accession>
<keyword evidence="5 7" id="KW-0472">Membrane</keyword>
<dbReference type="InterPro" id="IPR020846">
    <property type="entry name" value="MFS_dom"/>
</dbReference>
<evidence type="ECO:0000256" key="7">
    <source>
        <dbReference type="SAM" id="Phobius"/>
    </source>
</evidence>
<evidence type="ECO:0000256" key="6">
    <source>
        <dbReference type="SAM" id="MobiDB-lite"/>
    </source>
</evidence>
<evidence type="ECO:0000256" key="2">
    <source>
        <dbReference type="ARBA" id="ARBA00022448"/>
    </source>
</evidence>
<dbReference type="GO" id="GO:0005886">
    <property type="term" value="C:plasma membrane"/>
    <property type="evidence" value="ECO:0007669"/>
    <property type="project" value="TreeGrafter"/>
</dbReference>
<evidence type="ECO:0000256" key="4">
    <source>
        <dbReference type="ARBA" id="ARBA00022989"/>
    </source>
</evidence>
<feature type="transmembrane region" description="Helical" evidence="7">
    <location>
        <begin position="550"/>
        <end position="569"/>
    </location>
</feature>
<keyword evidence="4 7" id="KW-1133">Transmembrane helix</keyword>
<feature type="transmembrane region" description="Helical" evidence="7">
    <location>
        <begin position="330"/>
        <end position="349"/>
    </location>
</feature>
<name>A0A9P4PNP7_9PLEO</name>
<dbReference type="CDD" id="cd06179">
    <property type="entry name" value="MFS_TRI12_like"/>
    <property type="match status" value="1"/>
</dbReference>
<dbReference type="PANTHER" id="PTHR23501">
    <property type="entry name" value="MAJOR FACILITATOR SUPERFAMILY"/>
    <property type="match status" value="1"/>
</dbReference>
<dbReference type="Proteomes" id="UP000799764">
    <property type="component" value="Unassembled WGS sequence"/>
</dbReference>
<feature type="transmembrane region" description="Helical" evidence="7">
    <location>
        <begin position="128"/>
        <end position="146"/>
    </location>
</feature>
<protein>
    <submittedName>
        <fullName evidence="9">Fungal trichothecene efflux pump</fullName>
    </submittedName>
</protein>
<dbReference type="EMBL" id="MU001495">
    <property type="protein sequence ID" value="KAF2448480.1"/>
    <property type="molecule type" value="Genomic_DNA"/>
</dbReference>
<dbReference type="InterPro" id="IPR036259">
    <property type="entry name" value="MFS_trans_sf"/>
</dbReference>
<evidence type="ECO:0000313" key="9">
    <source>
        <dbReference type="EMBL" id="KAF2448480.1"/>
    </source>
</evidence>
<feature type="transmembrane region" description="Helical" evidence="7">
    <location>
        <begin position="215"/>
        <end position="236"/>
    </location>
</feature>
<feature type="transmembrane region" description="Helical" evidence="7">
    <location>
        <begin position="424"/>
        <end position="450"/>
    </location>
</feature>
<dbReference type="AlphaFoldDB" id="A0A9P4PNP7"/>
<dbReference type="Pfam" id="PF06609">
    <property type="entry name" value="TRI12"/>
    <property type="match status" value="1"/>
</dbReference>
<organism evidence="9 10">
    <name type="scientific">Karstenula rhodostoma CBS 690.94</name>
    <dbReference type="NCBI Taxonomy" id="1392251"/>
    <lineage>
        <taxon>Eukaryota</taxon>
        <taxon>Fungi</taxon>
        <taxon>Dikarya</taxon>
        <taxon>Ascomycota</taxon>
        <taxon>Pezizomycotina</taxon>
        <taxon>Dothideomycetes</taxon>
        <taxon>Pleosporomycetidae</taxon>
        <taxon>Pleosporales</taxon>
        <taxon>Massarineae</taxon>
        <taxon>Didymosphaeriaceae</taxon>
        <taxon>Karstenula</taxon>
    </lineage>
</organism>
<feature type="transmembrane region" description="Helical" evidence="7">
    <location>
        <begin position="369"/>
        <end position="392"/>
    </location>
</feature>
<feature type="region of interest" description="Disordered" evidence="6">
    <location>
        <begin position="1"/>
        <end position="33"/>
    </location>
</feature>
<dbReference type="SUPFAM" id="SSF103473">
    <property type="entry name" value="MFS general substrate transporter"/>
    <property type="match status" value="1"/>
</dbReference>
<evidence type="ECO:0000256" key="3">
    <source>
        <dbReference type="ARBA" id="ARBA00022692"/>
    </source>
</evidence>
<feature type="transmembrane region" description="Helical" evidence="7">
    <location>
        <begin position="152"/>
        <end position="172"/>
    </location>
</feature>
<feature type="transmembrane region" description="Helical" evidence="7">
    <location>
        <begin position="184"/>
        <end position="209"/>
    </location>
</feature>
<keyword evidence="10" id="KW-1185">Reference proteome</keyword>
<feature type="transmembrane region" description="Helical" evidence="7">
    <location>
        <begin position="63"/>
        <end position="89"/>
    </location>
</feature>
<dbReference type="PANTHER" id="PTHR23501:SF109">
    <property type="entry name" value="MAJOR FACILITATOR SUPERFAMILY (MFS) PROFILE DOMAIN-CONTAINING PROTEIN-RELATED"/>
    <property type="match status" value="1"/>
</dbReference>
<dbReference type="PROSITE" id="PS50850">
    <property type="entry name" value="MFS"/>
    <property type="match status" value="1"/>
</dbReference>
<feature type="transmembrane region" description="Helical" evidence="7">
    <location>
        <begin position="289"/>
        <end position="309"/>
    </location>
</feature>
<comment type="caution">
    <text evidence="9">The sequence shown here is derived from an EMBL/GenBank/DDBJ whole genome shotgun (WGS) entry which is preliminary data.</text>
</comment>
<feature type="transmembrane region" description="Helical" evidence="7">
    <location>
        <begin position="95"/>
        <end position="116"/>
    </location>
</feature>
<dbReference type="Gene3D" id="1.20.1250.20">
    <property type="entry name" value="MFS general substrate transporter like domains"/>
    <property type="match status" value="1"/>
</dbReference>
<reference evidence="9" key="1">
    <citation type="journal article" date="2020" name="Stud. Mycol.">
        <title>101 Dothideomycetes genomes: a test case for predicting lifestyles and emergence of pathogens.</title>
        <authorList>
            <person name="Haridas S."/>
            <person name="Albert R."/>
            <person name="Binder M."/>
            <person name="Bloem J."/>
            <person name="Labutti K."/>
            <person name="Salamov A."/>
            <person name="Andreopoulos B."/>
            <person name="Baker S."/>
            <person name="Barry K."/>
            <person name="Bills G."/>
            <person name="Bluhm B."/>
            <person name="Cannon C."/>
            <person name="Castanera R."/>
            <person name="Culley D."/>
            <person name="Daum C."/>
            <person name="Ezra D."/>
            <person name="Gonzalez J."/>
            <person name="Henrissat B."/>
            <person name="Kuo A."/>
            <person name="Liang C."/>
            <person name="Lipzen A."/>
            <person name="Lutzoni F."/>
            <person name="Magnuson J."/>
            <person name="Mondo S."/>
            <person name="Nolan M."/>
            <person name="Ohm R."/>
            <person name="Pangilinan J."/>
            <person name="Park H.-J."/>
            <person name="Ramirez L."/>
            <person name="Alfaro M."/>
            <person name="Sun H."/>
            <person name="Tritt A."/>
            <person name="Yoshinaga Y."/>
            <person name="Zwiers L.-H."/>
            <person name="Turgeon B."/>
            <person name="Goodwin S."/>
            <person name="Spatafora J."/>
            <person name="Crous P."/>
            <person name="Grigoriev I."/>
        </authorList>
    </citation>
    <scope>NUCLEOTIDE SEQUENCE</scope>
    <source>
        <strain evidence="9">CBS 690.94</strain>
    </source>
</reference>
<dbReference type="InterPro" id="IPR053791">
    <property type="entry name" value="MFS_Tri12-like"/>
</dbReference>
<gene>
    <name evidence="9" type="ORF">P171DRAFT_406452</name>
</gene>
<evidence type="ECO:0000256" key="5">
    <source>
        <dbReference type="ARBA" id="ARBA00023136"/>
    </source>
</evidence>
<feature type="transmembrane region" description="Helical" evidence="7">
    <location>
        <begin position="257"/>
        <end position="277"/>
    </location>
</feature>
<keyword evidence="2" id="KW-0813">Transport</keyword>
<evidence type="ECO:0000313" key="10">
    <source>
        <dbReference type="Proteomes" id="UP000799764"/>
    </source>
</evidence>
<keyword evidence="3 7" id="KW-0812">Transmembrane</keyword>
<feature type="compositionally biased region" description="Basic and acidic residues" evidence="6">
    <location>
        <begin position="1"/>
        <end position="22"/>
    </location>
</feature>
<dbReference type="InterPro" id="IPR010573">
    <property type="entry name" value="MFS_Str1/Tri12-like"/>
</dbReference>
<dbReference type="OrthoDB" id="4161376at2759"/>